<keyword evidence="2" id="KW-0408">Iron</keyword>
<organism evidence="3 4">
    <name type="scientific">Yinghuangia soli</name>
    <dbReference type="NCBI Taxonomy" id="2908204"/>
    <lineage>
        <taxon>Bacteria</taxon>
        <taxon>Bacillati</taxon>
        <taxon>Actinomycetota</taxon>
        <taxon>Actinomycetes</taxon>
        <taxon>Kitasatosporales</taxon>
        <taxon>Streptomycetaceae</taxon>
        <taxon>Yinghuangia</taxon>
    </lineage>
</organism>
<dbReference type="Gene3D" id="1.10.630.10">
    <property type="entry name" value="Cytochrome P450"/>
    <property type="match status" value="1"/>
</dbReference>
<sequence length="419" mass="46148">MTPPRAPDLAAPGCAVPDLTDPDLYADGHPLALWRTMRARTPLHWQPVAPDLGFWAATRYADVERVLRDHEAFSSEHGTLLSLLGRRDPAAGHQLAATDPPRHGRLRAPVHQALRAGTVDAHRTEVRAGIRALLPYGTEPFDFAAAMRALPLVLLGVLMGLPEEDRPHLIHLAFMASAEDDPDYRLPEGPRATLQRAHRELFAYFADLVRDRVRRPRDDLVGVLLAQRRDGERVPPSAVVSNCYSLLLGAVVSLSLVPAAAVRELGRDGGFARWAARPDLLDSGIEEALRWATPGRYFMRTAKRPVHVAGTEVAEGQAVLAFLAAANRDERAFAEPDVFDVARRPNRHLAFGAGHHYCVGSNMARLTLRLLFEELFAMYASLDVVGEPVRVRSMFLGGYKALPVRGRPRPKSQTRGGHP</sequence>
<evidence type="ECO:0000256" key="1">
    <source>
        <dbReference type="ARBA" id="ARBA00010617"/>
    </source>
</evidence>
<dbReference type="AlphaFoldDB" id="A0AA41U7K3"/>
<dbReference type="PANTHER" id="PTHR46696:SF1">
    <property type="entry name" value="CYTOCHROME P450 YJIB-RELATED"/>
    <property type="match status" value="1"/>
</dbReference>
<dbReference type="InterPro" id="IPR036396">
    <property type="entry name" value="Cyt_P450_sf"/>
</dbReference>
<dbReference type="Proteomes" id="UP001165378">
    <property type="component" value="Unassembled WGS sequence"/>
</dbReference>
<name>A0AA41U7K3_9ACTN</name>
<dbReference type="PANTHER" id="PTHR46696">
    <property type="entry name" value="P450, PUTATIVE (EUROFUNG)-RELATED"/>
    <property type="match status" value="1"/>
</dbReference>
<keyword evidence="2" id="KW-0560">Oxidoreductase</keyword>
<dbReference type="InterPro" id="IPR001128">
    <property type="entry name" value="Cyt_P450"/>
</dbReference>
<dbReference type="GO" id="GO:0004497">
    <property type="term" value="F:monooxygenase activity"/>
    <property type="evidence" value="ECO:0007669"/>
    <property type="project" value="UniProtKB-KW"/>
</dbReference>
<keyword evidence="2" id="KW-0503">Monooxygenase</keyword>
<dbReference type="GO" id="GO:0016705">
    <property type="term" value="F:oxidoreductase activity, acting on paired donors, with incorporation or reduction of molecular oxygen"/>
    <property type="evidence" value="ECO:0007669"/>
    <property type="project" value="InterPro"/>
</dbReference>
<dbReference type="InterPro" id="IPR017972">
    <property type="entry name" value="Cyt_P450_CS"/>
</dbReference>
<dbReference type="GO" id="GO:0005506">
    <property type="term" value="F:iron ion binding"/>
    <property type="evidence" value="ECO:0007669"/>
    <property type="project" value="InterPro"/>
</dbReference>
<keyword evidence="4" id="KW-1185">Reference proteome</keyword>
<dbReference type="PRINTS" id="PR00359">
    <property type="entry name" value="BP450"/>
</dbReference>
<evidence type="ECO:0000256" key="2">
    <source>
        <dbReference type="RuleBase" id="RU000461"/>
    </source>
</evidence>
<dbReference type="GO" id="GO:0020037">
    <property type="term" value="F:heme binding"/>
    <property type="evidence" value="ECO:0007669"/>
    <property type="project" value="InterPro"/>
</dbReference>
<comment type="similarity">
    <text evidence="1 2">Belongs to the cytochrome P450 family.</text>
</comment>
<evidence type="ECO:0000313" key="4">
    <source>
        <dbReference type="Proteomes" id="UP001165378"/>
    </source>
</evidence>
<comment type="caution">
    <text evidence="3">The sequence shown here is derived from an EMBL/GenBank/DDBJ whole genome shotgun (WGS) entry which is preliminary data.</text>
</comment>
<protein>
    <submittedName>
        <fullName evidence="3">Cytochrome P450</fullName>
    </submittedName>
</protein>
<dbReference type="Pfam" id="PF00067">
    <property type="entry name" value="p450"/>
    <property type="match status" value="1"/>
</dbReference>
<keyword evidence="2" id="KW-0349">Heme</keyword>
<dbReference type="PROSITE" id="PS00086">
    <property type="entry name" value="CYTOCHROME_P450"/>
    <property type="match status" value="1"/>
</dbReference>
<dbReference type="EMBL" id="JAKFHA010000029">
    <property type="protein sequence ID" value="MCF2532034.1"/>
    <property type="molecule type" value="Genomic_DNA"/>
</dbReference>
<dbReference type="InterPro" id="IPR002397">
    <property type="entry name" value="Cyt_P450_B"/>
</dbReference>
<accession>A0AA41U7K3</accession>
<reference evidence="3" key="1">
    <citation type="submission" date="2022-01" db="EMBL/GenBank/DDBJ databases">
        <title>Genome-Based Taxonomic Classification of the Phylum Actinobacteria.</title>
        <authorList>
            <person name="Gao Y."/>
        </authorList>
    </citation>
    <scope>NUCLEOTIDE SEQUENCE</scope>
    <source>
        <strain evidence="3">KLBMP 8922</strain>
    </source>
</reference>
<dbReference type="SUPFAM" id="SSF48264">
    <property type="entry name" value="Cytochrome P450"/>
    <property type="match status" value="1"/>
</dbReference>
<gene>
    <name evidence="3" type="ORF">LZ495_33125</name>
</gene>
<dbReference type="RefSeq" id="WP_235056753.1">
    <property type="nucleotide sequence ID" value="NZ_JAKFHA010000029.1"/>
</dbReference>
<proteinExistence type="inferred from homology"/>
<keyword evidence="2" id="KW-0479">Metal-binding</keyword>
<evidence type="ECO:0000313" key="3">
    <source>
        <dbReference type="EMBL" id="MCF2532034.1"/>
    </source>
</evidence>